<proteinExistence type="predicted"/>
<dbReference type="OrthoDB" id="275278at2759"/>
<reference evidence="1 2" key="1">
    <citation type="journal article" date="2020" name="IScience">
        <title>Genome Sequencing of the Endangered Kingdonia uniflora (Circaeasteraceae, Ranunculales) Reveals Potential Mechanisms of Evolutionary Specialization.</title>
        <authorList>
            <person name="Sun Y."/>
            <person name="Deng T."/>
            <person name="Zhang A."/>
            <person name="Moore M.J."/>
            <person name="Landis J.B."/>
            <person name="Lin N."/>
            <person name="Zhang H."/>
            <person name="Zhang X."/>
            <person name="Huang J."/>
            <person name="Zhang X."/>
            <person name="Sun H."/>
            <person name="Wang H."/>
        </authorList>
    </citation>
    <scope>NUCLEOTIDE SEQUENCE [LARGE SCALE GENOMIC DNA]</scope>
    <source>
        <strain evidence="1">TB1705</strain>
        <tissue evidence="1">Leaf</tissue>
    </source>
</reference>
<evidence type="ECO:0000313" key="1">
    <source>
        <dbReference type="EMBL" id="KAF6143205.1"/>
    </source>
</evidence>
<dbReference type="AlphaFoldDB" id="A0A7J7LKL5"/>
<name>A0A7J7LKL5_9MAGN</name>
<dbReference type="EMBL" id="JACGCM010002212">
    <property type="protein sequence ID" value="KAF6143205.1"/>
    <property type="molecule type" value="Genomic_DNA"/>
</dbReference>
<sequence length="203" mass="23280">MILHNLSPKLNLLLDSIETQLNTRNTKLVTWFKMVKLPNLALYFIPLFKNSLEYGRSSVAEVIHSIFFCAAVDKLTDRISCPRFTLSIPEIMGKLIDLSYSLVSMDRLHSIASKAGVEQEFLAYYQIKKAESKNLLTMCLEDYLAADYRSGRQAYHGCNKIKSAYMPYMSNLKIHPFIKKFEEKDIDVEILVGSLESPVNFPR</sequence>
<accession>A0A7J7LKL5</accession>
<protein>
    <submittedName>
        <fullName evidence="1">Uncharacterized protein</fullName>
    </submittedName>
</protein>
<gene>
    <name evidence="1" type="ORF">GIB67_035619</name>
</gene>
<dbReference type="Proteomes" id="UP000541444">
    <property type="component" value="Unassembled WGS sequence"/>
</dbReference>
<evidence type="ECO:0000313" key="2">
    <source>
        <dbReference type="Proteomes" id="UP000541444"/>
    </source>
</evidence>
<organism evidence="1 2">
    <name type="scientific">Kingdonia uniflora</name>
    <dbReference type="NCBI Taxonomy" id="39325"/>
    <lineage>
        <taxon>Eukaryota</taxon>
        <taxon>Viridiplantae</taxon>
        <taxon>Streptophyta</taxon>
        <taxon>Embryophyta</taxon>
        <taxon>Tracheophyta</taxon>
        <taxon>Spermatophyta</taxon>
        <taxon>Magnoliopsida</taxon>
        <taxon>Ranunculales</taxon>
        <taxon>Circaeasteraceae</taxon>
        <taxon>Kingdonia</taxon>
    </lineage>
</organism>
<keyword evidence="2" id="KW-1185">Reference proteome</keyword>
<comment type="caution">
    <text evidence="1">The sequence shown here is derived from an EMBL/GenBank/DDBJ whole genome shotgun (WGS) entry which is preliminary data.</text>
</comment>